<keyword evidence="6" id="KW-0106">Calcium</keyword>
<dbReference type="InterPro" id="IPR002048">
    <property type="entry name" value="EF_hand_dom"/>
</dbReference>
<evidence type="ECO:0000259" key="12">
    <source>
        <dbReference type="PROSITE" id="PS50059"/>
    </source>
</evidence>
<dbReference type="InterPro" id="IPR011992">
    <property type="entry name" value="EF-hand-dom_pair"/>
</dbReference>
<dbReference type="InterPro" id="IPR018247">
    <property type="entry name" value="EF_Hand_1_Ca_BS"/>
</dbReference>
<evidence type="ECO:0000256" key="9">
    <source>
        <dbReference type="ARBA" id="ARBA00023235"/>
    </source>
</evidence>
<evidence type="ECO:0000256" key="5">
    <source>
        <dbReference type="ARBA" id="ARBA00022824"/>
    </source>
</evidence>
<evidence type="ECO:0000256" key="4">
    <source>
        <dbReference type="ARBA" id="ARBA00022737"/>
    </source>
</evidence>
<evidence type="ECO:0000256" key="8">
    <source>
        <dbReference type="ARBA" id="ARBA00023180"/>
    </source>
</evidence>
<protein>
    <recommendedName>
        <fullName evidence="2 10">peptidylprolyl isomerase</fullName>
        <ecNumber evidence="2 10">5.2.1.8</ecNumber>
    </recommendedName>
</protein>
<dbReference type="PROSITE" id="PS50059">
    <property type="entry name" value="FKBP_PPIASE"/>
    <property type="match status" value="1"/>
</dbReference>
<dbReference type="InterPro" id="IPR052273">
    <property type="entry name" value="PPIase_FKBP"/>
</dbReference>
<dbReference type="EMBL" id="MRZV01000426">
    <property type="protein sequence ID" value="PIK50279.1"/>
    <property type="molecule type" value="Genomic_DNA"/>
</dbReference>
<dbReference type="GO" id="GO:0005509">
    <property type="term" value="F:calcium ion binding"/>
    <property type="evidence" value="ECO:0007669"/>
    <property type="project" value="InterPro"/>
</dbReference>
<feature type="domain" description="PPIase FKBP-type" evidence="12">
    <location>
        <begin position="1"/>
        <end position="60"/>
    </location>
</feature>
<comment type="catalytic activity">
    <reaction evidence="1 10">
        <text>[protein]-peptidylproline (omega=180) = [protein]-peptidylproline (omega=0)</text>
        <dbReference type="Rhea" id="RHEA:16237"/>
        <dbReference type="Rhea" id="RHEA-COMP:10747"/>
        <dbReference type="Rhea" id="RHEA-COMP:10748"/>
        <dbReference type="ChEBI" id="CHEBI:83833"/>
        <dbReference type="ChEBI" id="CHEBI:83834"/>
        <dbReference type="EC" id="5.2.1.8"/>
    </reaction>
</comment>
<evidence type="ECO:0000313" key="14">
    <source>
        <dbReference type="EMBL" id="PIK50279.1"/>
    </source>
</evidence>
<dbReference type="SUPFAM" id="SSF47473">
    <property type="entry name" value="EF-hand"/>
    <property type="match status" value="1"/>
</dbReference>
<feature type="region of interest" description="Disordered" evidence="11">
    <location>
        <begin position="120"/>
        <end position="142"/>
    </location>
</feature>
<dbReference type="PROSITE" id="PS00018">
    <property type="entry name" value="EF_HAND_1"/>
    <property type="match status" value="2"/>
</dbReference>
<evidence type="ECO:0000256" key="11">
    <source>
        <dbReference type="SAM" id="MobiDB-lite"/>
    </source>
</evidence>
<evidence type="ECO:0000256" key="2">
    <source>
        <dbReference type="ARBA" id="ARBA00013194"/>
    </source>
</evidence>
<sequence>MDMDFVIEGLRIGMIGQCNHEKRKIWIPKELVTGGQKVFSEKYVPRGRDLVFEVQMWNVAPNYMFGMPNMFKVYDTDQDGYLTKKEVGEYFVNVEKQHSGPLVTKLVNLFMADDDTDGDNRVSFDEFKGPKWDTNASRRDEL</sequence>
<dbReference type="SUPFAM" id="SSF54534">
    <property type="entry name" value="FKBP-like"/>
    <property type="match status" value="1"/>
</dbReference>
<keyword evidence="9 10" id="KW-0413">Isomerase</keyword>
<keyword evidence="8" id="KW-0325">Glycoprotein</keyword>
<keyword evidence="7 10" id="KW-0697">Rotamase</keyword>
<dbReference type="PANTHER" id="PTHR46222:SF3">
    <property type="entry name" value="PEPTIDYLPROLYL ISOMERASE"/>
    <property type="match status" value="1"/>
</dbReference>
<dbReference type="Gene3D" id="1.10.238.10">
    <property type="entry name" value="EF-hand"/>
    <property type="match status" value="1"/>
</dbReference>
<keyword evidence="15" id="KW-1185">Reference proteome</keyword>
<dbReference type="Pfam" id="PF13499">
    <property type="entry name" value="EF-hand_7"/>
    <property type="match status" value="1"/>
</dbReference>
<keyword evidence="4" id="KW-0677">Repeat</keyword>
<dbReference type="CDD" id="cd00051">
    <property type="entry name" value="EFh"/>
    <property type="match status" value="1"/>
</dbReference>
<dbReference type="OrthoDB" id="26525at2759"/>
<evidence type="ECO:0000256" key="6">
    <source>
        <dbReference type="ARBA" id="ARBA00022837"/>
    </source>
</evidence>
<dbReference type="PANTHER" id="PTHR46222">
    <property type="entry name" value="PEPTIDYL-PROLYL CIS-TRANS ISOMERASE FKBP7/14"/>
    <property type="match status" value="1"/>
</dbReference>
<dbReference type="Pfam" id="PF00254">
    <property type="entry name" value="FKBP_C"/>
    <property type="match status" value="1"/>
</dbReference>
<dbReference type="STRING" id="307972.A0A2G8KQL0"/>
<dbReference type="Proteomes" id="UP000230750">
    <property type="component" value="Unassembled WGS sequence"/>
</dbReference>
<evidence type="ECO:0000256" key="7">
    <source>
        <dbReference type="ARBA" id="ARBA00023110"/>
    </source>
</evidence>
<dbReference type="InterPro" id="IPR046357">
    <property type="entry name" value="PPIase_dom_sf"/>
</dbReference>
<dbReference type="GO" id="GO:0003755">
    <property type="term" value="F:peptidyl-prolyl cis-trans isomerase activity"/>
    <property type="evidence" value="ECO:0007669"/>
    <property type="project" value="UniProtKB-KW"/>
</dbReference>
<dbReference type="InterPro" id="IPR001179">
    <property type="entry name" value="PPIase_FKBP_dom"/>
</dbReference>
<keyword evidence="3" id="KW-0732">Signal</keyword>
<keyword evidence="5" id="KW-0256">Endoplasmic reticulum</keyword>
<feature type="domain" description="EF-hand" evidence="13">
    <location>
        <begin position="69"/>
        <end position="97"/>
    </location>
</feature>
<evidence type="ECO:0000259" key="13">
    <source>
        <dbReference type="PROSITE" id="PS50222"/>
    </source>
</evidence>
<dbReference type="GO" id="GO:0005783">
    <property type="term" value="C:endoplasmic reticulum"/>
    <property type="evidence" value="ECO:0007669"/>
    <property type="project" value="UniProtKB-ARBA"/>
</dbReference>
<evidence type="ECO:0000256" key="1">
    <source>
        <dbReference type="ARBA" id="ARBA00000971"/>
    </source>
</evidence>
<dbReference type="EC" id="5.2.1.8" evidence="2 10"/>
<dbReference type="Gene3D" id="3.10.50.40">
    <property type="match status" value="1"/>
</dbReference>
<gene>
    <name evidence="14" type="ORF">BSL78_12848</name>
</gene>
<dbReference type="PROSITE" id="PS50222">
    <property type="entry name" value="EF_HAND_2"/>
    <property type="match status" value="1"/>
</dbReference>
<evidence type="ECO:0000256" key="3">
    <source>
        <dbReference type="ARBA" id="ARBA00022729"/>
    </source>
</evidence>
<comment type="caution">
    <text evidence="14">The sequence shown here is derived from an EMBL/GenBank/DDBJ whole genome shotgun (WGS) entry which is preliminary data.</text>
</comment>
<evidence type="ECO:0000313" key="15">
    <source>
        <dbReference type="Proteomes" id="UP000230750"/>
    </source>
</evidence>
<organism evidence="14 15">
    <name type="scientific">Stichopus japonicus</name>
    <name type="common">Sea cucumber</name>
    <dbReference type="NCBI Taxonomy" id="307972"/>
    <lineage>
        <taxon>Eukaryota</taxon>
        <taxon>Metazoa</taxon>
        <taxon>Echinodermata</taxon>
        <taxon>Eleutherozoa</taxon>
        <taxon>Echinozoa</taxon>
        <taxon>Holothuroidea</taxon>
        <taxon>Aspidochirotacea</taxon>
        <taxon>Aspidochirotida</taxon>
        <taxon>Stichopodidae</taxon>
        <taxon>Apostichopus</taxon>
    </lineage>
</organism>
<dbReference type="AlphaFoldDB" id="A0A2G8KQL0"/>
<reference evidence="14 15" key="1">
    <citation type="journal article" date="2017" name="PLoS Biol.">
        <title>The sea cucumber genome provides insights into morphological evolution and visceral regeneration.</title>
        <authorList>
            <person name="Zhang X."/>
            <person name="Sun L."/>
            <person name="Yuan J."/>
            <person name="Sun Y."/>
            <person name="Gao Y."/>
            <person name="Zhang L."/>
            <person name="Li S."/>
            <person name="Dai H."/>
            <person name="Hamel J.F."/>
            <person name="Liu C."/>
            <person name="Yu Y."/>
            <person name="Liu S."/>
            <person name="Lin W."/>
            <person name="Guo K."/>
            <person name="Jin S."/>
            <person name="Xu P."/>
            <person name="Storey K.B."/>
            <person name="Huan P."/>
            <person name="Zhang T."/>
            <person name="Zhou Y."/>
            <person name="Zhang J."/>
            <person name="Lin C."/>
            <person name="Li X."/>
            <person name="Xing L."/>
            <person name="Huo D."/>
            <person name="Sun M."/>
            <person name="Wang L."/>
            <person name="Mercier A."/>
            <person name="Li F."/>
            <person name="Yang H."/>
            <person name="Xiang J."/>
        </authorList>
    </citation>
    <scope>NUCLEOTIDE SEQUENCE [LARGE SCALE GENOMIC DNA]</scope>
    <source>
        <strain evidence="14">Shaxun</strain>
        <tissue evidence="14">Muscle</tissue>
    </source>
</reference>
<proteinExistence type="predicted"/>
<name>A0A2G8KQL0_STIJA</name>
<evidence type="ECO:0000256" key="10">
    <source>
        <dbReference type="PROSITE-ProRule" id="PRU00277"/>
    </source>
</evidence>
<accession>A0A2G8KQL0</accession>